<comment type="caution">
    <text evidence="1">The sequence shown here is derived from an EMBL/GenBank/DDBJ whole genome shotgun (WGS) entry which is preliminary data.</text>
</comment>
<accession>A0AAV0T852</accession>
<sequence>MSLAHTILVVFLDGEPSASSAVFNDVAARGCSGSLVLTEPNTSDLRALLGAQGRDGRSVSRTYFFYSTSDAALQVAKTAGVTSVRQVSEHGADTKQEIVSLLADPDLAKALVFVHVGVDKNQKALAAKSWINTIVSELTAQQQQDDGGSRVFVSIVKPANRPVSKPLEPHLLRPQQSYEKWDLKYLEHRDEQAPRRLIFTSFDQDETRRDAVQAFNEAEVDKLGGYGAMDARVFMKEMAFRLGCAPKYGA</sequence>
<dbReference type="Proteomes" id="UP001162031">
    <property type="component" value="Unassembled WGS sequence"/>
</dbReference>
<dbReference type="AlphaFoldDB" id="A0AAV0T852"/>
<reference evidence="1" key="1">
    <citation type="submission" date="2022-12" db="EMBL/GenBank/DDBJ databases">
        <authorList>
            <person name="Webb A."/>
        </authorList>
    </citation>
    <scope>NUCLEOTIDE SEQUENCE</scope>
    <source>
        <strain evidence="1">Hp1</strain>
    </source>
</reference>
<name>A0AAV0T852_HYABA</name>
<keyword evidence="2" id="KW-1185">Reference proteome</keyword>
<evidence type="ECO:0000313" key="2">
    <source>
        <dbReference type="Proteomes" id="UP001162031"/>
    </source>
</evidence>
<gene>
    <name evidence="1" type="ORF">HBR001_LOCUS1258</name>
</gene>
<evidence type="ECO:0000313" key="1">
    <source>
        <dbReference type="EMBL" id="CAI5714525.1"/>
    </source>
</evidence>
<dbReference type="EMBL" id="CANTFL010000136">
    <property type="protein sequence ID" value="CAI5714525.1"/>
    <property type="molecule type" value="Genomic_DNA"/>
</dbReference>
<protein>
    <submittedName>
        <fullName evidence="1">Uncharacterized protein</fullName>
    </submittedName>
</protein>
<dbReference type="PANTHER" id="PTHR35506:SF1">
    <property type="entry name" value="OS02G0135600 PROTEIN"/>
    <property type="match status" value="1"/>
</dbReference>
<proteinExistence type="predicted"/>
<organism evidence="1 2">
    <name type="scientific">Hyaloperonospora brassicae</name>
    <name type="common">Brassica downy mildew</name>
    <name type="synonym">Peronospora brassicae</name>
    <dbReference type="NCBI Taxonomy" id="162125"/>
    <lineage>
        <taxon>Eukaryota</taxon>
        <taxon>Sar</taxon>
        <taxon>Stramenopiles</taxon>
        <taxon>Oomycota</taxon>
        <taxon>Peronosporomycetes</taxon>
        <taxon>Peronosporales</taxon>
        <taxon>Peronosporaceae</taxon>
        <taxon>Hyaloperonospora</taxon>
    </lineage>
</organism>
<dbReference type="PANTHER" id="PTHR35506">
    <property type="entry name" value="OS02G0135600 PROTEIN"/>
    <property type="match status" value="1"/>
</dbReference>